<comment type="caution">
    <text evidence="4">The sequence shown here is derived from an EMBL/GenBank/DDBJ whole genome shotgun (WGS) entry which is preliminary data.</text>
</comment>
<proteinExistence type="predicted"/>
<evidence type="ECO:0000256" key="2">
    <source>
        <dbReference type="ARBA" id="ARBA00023027"/>
    </source>
</evidence>
<dbReference type="GO" id="GO:0016491">
    <property type="term" value="F:oxidoreductase activity"/>
    <property type="evidence" value="ECO:0007669"/>
    <property type="project" value="UniProtKB-KW"/>
</dbReference>
<dbReference type="AlphaFoldDB" id="A0A917PVL7"/>
<dbReference type="SUPFAM" id="SSF52283">
    <property type="entry name" value="Formate/glycerate dehydrogenase catalytic domain-like"/>
    <property type="match status" value="1"/>
</dbReference>
<dbReference type="Proteomes" id="UP000635983">
    <property type="component" value="Unassembled WGS sequence"/>
</dbReference>
<dbReference type="CDD" id="cd12164">
    <property type="entry name" value="GDH_like_2"/>
    <property type="match status" value="1"/>
</dbReference>
<dbReference type="EMBL" id="BMPO01000004">
    <property type="protein sequence ID" value="GGJ93963.1"/>
    <property type="molecule type" value="Genomic_DNA"/>
</dbReference>
<evidence type="ECO:0000259" key="3">
    <source>
        <dbReference type="Pfam" id="PF02826"/>
    </source>
</evidence>
<evidence type="ECO:0000313" key="5">
    <source>
        <dbReference type="Proteomes" id="UP000635983"/>
    </source>
</evidence>
<name>A0A917PVL7_9PSED</name>
<evidence type="ECO:0000313" key="4">
    <source>
        <dbReference type="EMBL" id="GGJ93963.1"/>
    </source>
</evidence>
<reference evidence="4" key="2">
    <citation type="submission" date="2020-09" db="EMBL/GenBank/DDBJ databases">
        <authorList>
            <person name="Sun Q."/>
            <person name="Ohkuma M."/>
        </authorList>
    </citation>
    <scope>NUCLEOTIDE SEQUENCE</scope>
    <source>
        <strain evidence="4">JCM 30078</strain>
    </source>
</reference>
<dbReference type="SUPFAM" id="SSF51735">
    <property type="entry name" value="NAD(P)-binding Rossmann-fold domains"/>
    <property type="match status" value="1"/>
</dbReference>
<sequence>MTGAADPMPRIVLLCRDPALEAWLAEVFATHAPHLDVQRPGDADAGAAEVAVCWYPAAGSLDRLPALKLIHSIGSGVDHLEQDPSQPLNVPVCRVVDPDHSLGMAEYVHWGVLHFHRRFDQVLNGRSTQQWQRPVQRTARDFQVGVMGLGAIGTPVARRLADAGYAVRGWARTARELPDVATYAGDAARDDFLNGLDVLINLLPLTPATQGLLAHEVFDRLAPGAALINCGRGGHVNEAHLLEALDRGRLRGALLDVFEQEPLSVDSPLWRCPQVWITPHMASAASDACIATQVAENVRRLGAGLPLNNLVDPALGY</sequence>
<keyword evidence="2" id="KW-0520">NAD</keyword>
<dbReference type="Gene3D" id="3.40.50.720">
    <property type="entry name" value="NAD(P)-binding Rossmann-like Domain"/>
    <property type="match status" value="2"/>
</dbReference>
<feature type="domain" description="D-isomer specific 2-hydroxyacid dehydrogenase NAD-binding" evidence="3">
    <location>
        <begin position="112"/>
        <end position="282"/>
    </location>
</feature>
<dbReference type="PANTHER" id="PTHR43333:SF1">
    <property type="entry name" value="D-ISOMER SPECIFIC 2-HYDROXYACID DEHYDROGENASE NAD-BINDING DOMAIN-CONTAINING PROTEIN"/>
    <property type="match status" value="1"/>
</dbReference>
<accession>A0A917PVL7</accession>
<organism evidence="4 5">
    <name type="scientific">Pseudomonas matsuisoli</name>
    <dbReference type="NCBI Taxonomy" id="1515666"/>
    <lineage>
        <taxon>Bacteria</taxon>
        <taxon>Pseudomonadati</taxon>
        <taxon>Pseudomonadota</taxon>
        <taxon>Gammaproteobacteria</taxon>
        <taxon>Pseudomonadales</taxon>
        <taxon>Pseudomonadaceae</taxon>
        <taxon>Pseudomonas</taxon>
    </lineage>
</organism>
<keyword evidence="1" id="KW-0560">Oxidoreductase</keyword>
<reference evidence="4" key="1">
    <citation type="journal article" date="2014" name="Int. J. Syst. Evol. Microbiol.">
        <title>Complete genome sequence of Corynebacterium casei LMG S-19264T (=DSM 44701T), isolated from a smear-ripened cheese.</title>
        <authorList>
            <consortium name="US DOE Joint Genome Institute (JGI-PGF)"/>
            <person name="Walter F."/>
            <person name="Albersmeier A."/>
            <person name="Kalinowski J."/>
            <person name="Ruckert C."/>
        </authorList>
    </citation>
    <scope>NUCLEOTIDE SEQUENCE</scope>
    <source>
        <strain evidence="4">JCM 30078</strain>
    </source>
</reference>
<dbReference type="InterPro" id="IPR036291">
    <property type="entry name" value="NAD(P)-bd_dom_sf"/>
</dbReference>
<gene>
    <name evidence="4" type="ORF">GCM10009304_20010</name>
</gene>
<dbReference type="PANTHER" id="PTHR43333">
    <property type="entry name" value="2-HACID_DH_C DOMAIN-CONTAINING PROTEIN"/>
    <property type="match status" value="1"/>
</dbReference>
<dbReference type="InterPro" id="IPR006140">
    <property type="entry name" value="D-isomer_DH_NAD-bd"/>
</dbReference>
<keyword evidence="5" id="KW-1185">Reference proteome</keyword>
<protein>
    <submittedName>
        <fullName evidence="4">Glyoxylate/hydroxypyruvate reductase A</fullName>
    </submittedName>
</protein>
<dbReference type="GO" id="GO:0051287">
    <property type="term" value="F:NAD binding"/>
    <property type="evidence" value="ECO:0007669"/>
    <property type="project" value="InterPro"/>
</dbReference>
<evidence type="ECO:0000256" key="1">
    <source>
        <dbReference type="ARBA" id="ARBA00023002"/>
    </source>
</evidence>
<dbReference type="Pfam" id="PF02826">
    <property type="entry name" value="2-Hacid_dh_C"/>
    <property type="match status" value="1"/>
</dbReference>